<protein>
    <submittedName>
        <fullName evidence="2">Outer membrane lipoprotein carrier protein</fullName>
    </submittedName>
</protein>
<dbReference type="InterPro" id="IPR004564">
    <property type="entry name" value="OM_lipoprot_carrier_LolA-like"/>
</dbReference>
<dbReference type="PANTHER" id="PTHR35869:SF1">
    <property type="entry name" value="OUTER-MEMBRANE LIPOPROTEIN CARRIER PROTEIN"/>
    <property type="match status" value="1"/>
</dbReference>
<dbReference type="InterPro" id="IPR029046">
    <property type="entry name" value="LolA/LolB/LppX"/>
</dbReference>
<accession>A0A3M0BJM8</accession>
<proteinExistence type="predicted"/>
<keyword evidence="2" id="KW-0449">Lipoprotein</keyword>
<dbReference type="EMBL" id="REFO01000010">
    <property type="protein sequence ID" value="RMA97653.1"/>
    <property type="molecule type" value="Genomic_DNA"/>
</dbReference>
<evidence type="ECO:0000256" key="1">
    <source>
        <dbReference type="ARBA" id="ARBA00022729"/>
    </source>
</evidence>
<comment type="caution">
    <text evidence="2">The sequence shown here is derived from an EMBL/GenBank/DDBJ whole genome shotgun (WGS) entry which is preliminary data.</text>
</comment>
<evidence type="ECO:0000313" key="3">
    <source>
        <dbReference type="Proteomes" id="UP000280842"/>
    </source>
</evidence>
<sequence>MAKILLILLIPFFSFANESLNLEKIIKKYSNSKIEFKQISYIKELNEKQEFAGIIYLKSPKFKVVYTKPYKQVIFSKENKIFIYSPDENQVIITDKNKDLFILTLVKILSGKEKLSNYFYINKKNETYVLTAKEKFIKKFKLKKMEIGFKNNDIEKIIIYDTIGNKIIFKIINVEFEKSFDINYILPKDVEVINY</sequence>
<reference evidence="2 3" key="1">
    <citation type="submission" date="2018-10" db="EMBL/GenBank/DDBJ databases">
        <title>Genomic Encyclopedia of Archaeal and Bacterial Type Strains, Phase II (KMG-II): from individual species to whole genera.</title>
        <authorList>
            <person name="Goeker M."/>
        </authorList>
    </citation>
    <scope>NUCLEOTIDE SEQUENCE [LARGE SCALE GENOMIC DNA]</scope>
    <source>
        <strain evidence="2 3">VM1</strain>
    </source>
</reference>
<evidence type="ECO:0000313" key="2">
    <source>
        <dbReference type="EMBL" id="RMA97653.1"/>
    </source>
</evidence>
<dbReference type="Proteomes" id="UP000280842">
    <property type="component" value="Unassembled WGS sequence"/>
</dbReference>
<dbReference type="CDD" id="cd16325">
    <property type="entry name" value="LolA"/>
    <property type="match status" value="1"/>
</dbReference>
<dbReference type="Gene3D" id="2.50.20.10">
    <property type="entry name" value="Lipoprotein localisation LolA/LolB/LppX"/>
    <property type="match status" value="1"/>
</dbReference>
<organism evidence="2 3">
    <name type="scientific">Hydrogenothermus marinus</name>
    <dbReference type="NCBI Taxonomy" id="133270"/>
    <lineage>
        <taxon>Bacteria</taxon>
        <taxon>Pseudomonadati</taxon>
        <taxon>Aquificota</taxon>
        <taxon>Aquificia</taxon>
        <taxon>Aquificales</taxon>
        <taxon>Hydrogenothermaceae</taxon>
        <taxon>Hydrogenothermus</taxon>
    </lineage>
</organism>
<dbReference type="Pfam" id="PF03548">
    <property type="entry name" value="LolA"/>
    <property type="match status" value="1"/>
</dbReference>
<keyword evidence="3" id="KW-1185">Reference proteome</keyword>
<dbReference type="SUPFAM" id="SSF89392">
    <property type="entry name" value="Prokaryotic lipoproteins and lipoprotein localization factors"/>
    <property type="match status" value="1"/>
</dbReference>
<dbReference type="AlphaFoldDB" id="A0A3M0BJM8"/>
<name>A0A3M0BJM8_9AQUI</name>
<gene>
    <name evidence="2" type="ORF">CLV39_0273</name>
</gene>
<dbReference type="OrthoDB" id="9787361at2"/>
<dbReference type="RefSeq" id="WP_121922428.1">
    <property type="nucleotide sequence ID" value="NZ_REFO01000010.1"/>
</dbReference>
<dbReference type="PANTHER" id="PTHR35869">
    <property type="entry name" value="OUTER-MEMBRANE LIPOPROTEIN CARRIER PROTEIN"/>
    <property type="match status" value="1"/>
</dbReference>
<keyword evidence="1" id="KW-0732">Signal</keyword>